<evidence type="ECO:0000313" key="9">
    <source>
        <dbReference type="Proteomes" id="UP000318296"/>
    </source>
</evidence>
<dbReference type="AlphaFoldDB" id="A0A554LH37"/>
<feature type="transmembrane region" description="Helical" evidence="6">
    <location>
        <begin position="20"/>
        <end position="39"/>
    </location>
</feature>
<feature type="domain" description="Peptidase S26" evidence="7">
    <location>
        <begin position="19"/>
        <end position="172"/>
    </location>
</feature>
<keyword evidence="4 6" id="KW-0378">Hydrolase</keyword>
<dbReference type="GO" id="GO:0004252">
    <property type="term" value="F:serine-type endopeptidase activity"/>
    <property type="evidence" value="ECO:0007669"/>
    <property type="project" value="InterPro"/>
</dbReference>
<comment type="caution">
    <text evidence="8">The sequence shown here is derived from an EMBL/GenBank/DDBJ whole genome shotgun (WGS) entry which is preliminary data.</text>
</comment>
<name>A0A554LH37_9BACT</name>
<dbReference type="CDD" id="cd06530">
    <property type="entry name" value="S26_SPase_I"/>
    <property type="match status" value="1"/>
</dbReference>
<sequence length="187" mass="21814">MREEYLVSKSTRNFFVIFDYLRTALVIVVGLLLIYYLVAQVFVIKGVSMDPNFADGELILVNRLSYYFISPSRGDSVVFIFPGTRSDRYIKRIIALPRETVQISNNEIKINGRRLKEDYLPADFKTLGETNLKLKNDQFFVLGDNRELSNDSRVWGSLEKDKIIGRAQFIFYPFSKIKWLERASYNI</sequence>
<keyword evidence="6" id="KW-1133">Transmembrane helix</keyword>
<evidence type="ECO:0000256" key="6">
    <source>
        <dbReference type="RuleBase" id="RU362042"/>
    </source>
</evidence>
<comment type="catalytic activity">
    <reaction evidence="1 6">
        <text>Cleavage of hydrophobic, N-terminal signal or leader sequences from secreted and periplasmic proteins.</text>
        <dbReference type="EC" id="3.4.21.89"/>
    </reaction>
</comment>
<feature type="active site" evidence="5">
    <location>
        <position position="48"/>
    </location>
</feature>
<evidence type="ECO:0000256" key="2">
    <source>
        <dbReference type="ARBA" id="ARBA00009370"/>
    </source>
</evidence>
<dbReference type="PANTHER" id="PTHR43390:SF1">
    <property type="entry name" value="CHLOROPLAST PROCESSING PEPTIDASE"/>
    <property type="match status" value="1"/>
</dbReference>
<dbReference type="InterPro" id="IPR019758">
    <property type="entry name" value="Pept_S26A_signal_pept_1_CS"/>
</dbReference>
<dbReference type="GO" id="GO:0009003">
    <property type="term" value="F:signal peptidase activity"/>
    <property type="evidence" value="ECO:0007669"/>
    <property type="project" value="UniProtKB-EC"/>
</dbReference>
<evidence type="ECO:0000259" key="7">
    <source>
        <dbReference type="Pfam" id="PF10502"/>
    </source>
</evidence>
<comment type="subcellular location">
    <subcellularLocation>
        <location evidence="6">Membrane</location>
        <topology evidence="6">Single-pass type II membrane protein</topology>
    </subcellularLocation>
</comment>
<accession>A0A554LH37</accession>
<dbReference type="InterPro" id="IPR036286">
    <property type="entry name" value="LexA/Signal_pep-like_sf"/>
</dbReference>
<keyword evidence="6" id="KW-0812">Transmembrane</keyword>
<dbReference type="GO" id="GO:0006465">
    <property type="term" value="P:signal peptide processing"/>
    <property type="evidence" value="ECO:0007669"/>
    <property type="project" value="InterPro"/>
</dbReference>
<dbReference type="PRINTS" id="PR00727">
    <property type="entry name" value="LEADERPTASE"/>
</dbReference>
<evidence type="ECO:0000256" key="3">
    <source>
        <dbReference type="ARBA" id="ARBA00013208"/>
    </source>
</evidence>
<dbReference type="NCBIfam" id="TIGR02227">
    <property type="entry name" value="sigpep_I_bact"/>
    <property type="match status" value="1"/>
</dbReference>
<dbReference type="Proteomes" id="UP000318296">
    <property type="component" value="Unassembled WGS sequence"/>
</dbReference>
<protein>
    <recommendedName>
        <fullName evidence="3 6">Signal peptidase I</fullName>
        <ecNumber evidence="3 6">3.4.21.89</ecNumber>
    </recommendedName>
</protein>
<dbReference type="GO" id="GO:0016020">
    <property type="term" value="C:membrane"/>
    <property type="evidence" value="ECO:0007669"/>
    <property type="project" value="UniProtKB-SubCell"/>
</dbReference>
<dbReference type="Gene3D" id="2.10.109.10">
    <property type="entry name" value="Umud Fragment, subunit A"/>
    <property type="match status" value="1"/>
</dbReference>
<organism evidence="8 9">
    <name type="scientific">Candidatus Berkelbacteria bacterium Licking1014_96</name>
    <dbReference type="NCBI Taxonomy" id="2017149"/>
    <lineage>
        <taxon>Bacteria</taxon>
        <taxon>Candidatus Berkelbacteria</taxon>
    </lineage>
</organism>
<dbReference type="PANTHER" id="PTHR43390">
    <property type="entry name" value="SIGNAL PEPTIDASE I"/>
    <property type="match status" value="1"/>
</dbReference>
<proteinExistence type="inferred from homology"/>
<dbReference type="Pfam" id="PF10502">
    <property type="entry name" value="Peptidase_S26"/>
    <property type="match status" value="1"/>
</dbReference>
<gene>
    <name evidence="8" type="ORF">CEN92_68</name>
</gene>
<keyword evidence="6" id="KW-0645">Protease</keyword>
<dbReference type="EMBL" id="VMGH01000009">
    <property type="protein sequence ID" value="TSC92194.1"/>
    <property type="molecule type" value="Genomic_DNA"/>
</dbReference>
<keyword evidence="6" id="KW-0472">Membrane</keyword>
<reference evidence="8 9" key="1">
    <citation type="submission" date="2017-07" db="EMBL/GenBank/DDBJ databases">
        <title>Mechanisms for carbon and nitrogen cycling indicate functional differentiation within the Candidate Phyla Radiation.</title>
        <authorList>
            <person name="Danczak R.E."/>
            <person name="Johnston M.D."/>
            <person name="Kenah C."/>
            <person name="Slattery M."/>
            <person name="Wrighton K.C."/>
            <person name="Wilkins M.J."/>
        </authorList>
    </citation>
    <scope>NUCLEOTIDE SEQUENCE [LARGE SCALE GENOMIC DNA]</scope>
    <source>
        <strain evidence="8">Licking1014_96</strain>
    </source>
</reference>
<evidence type="ECO:0000256" key="1">
    <source>
        <dbReference type="ARBA" id="ARBA00000677"/>
    </source>
</evidence>
<dbReference type="InterPro" id="IPR019533">
    <property type="entry name" value="Peptidase_S26"/>
</dbReference>
<evidence type="ECO:0000256" key="5">
    <source>
        <dbReference type="PIRSR" id="PIRSR600223-1"/>
    </source>
</evidence>
<feature type="active site" evidence="5">
    <location>
        <position position="91"/>
    </location>
</feature>
<comment type="similarity">
    <text evidence="2 6">Belongs to the peptidase S26 family.</text>
</comment>
<evidence type="ECO:0000313" key="8">
    <source>
        <dbReference type="EMBL" id="TSC92194.1"/>
    </source>
</evidence>
<dbReference type="SUPFAM" id="SSF51306">
    <property type="entry name" value="LexA/Signal peptidase"/>
    <property type="match status" value="1"/>
</dbReference>
<dbReference type="InterPro" id="IPR000223">
    <property type="entry name" value="Pept_S26A_signal_pept_1"/>
</dbReference>
<evidence type="ECO:0000256" key="4">
    <source>
        <dbReference type="ARBA" id="ARBA00022801"/>
    </source>
</evidence>
<dbReference type="EC" id="3.4.21.89" evidence="3 6"/>
<dbReference type="PROSITE" id="PS00761">
    <property type="entry name" value="SPASE_I_3"/>
    <property type="match status" value="1"/>
</dbReference>